<dbReference type="AlphaFoldDB" id="A0A916WH55"/>
<reference evidence="1" key="2">
    <citation type="submission" date="2020-09" db="EMBL/GenBank/DDBJ databases">
        <authorList>
            <person name="Sun Q."/>
            <person name="Zhou Y."/>
        </authorList>
    </citation>
    <scope>NUCLEOTIDE SEQUENCE</scope>
    <source>
        <strain evidence="1">CGMCC 1.15322</strain>
    </source>
</reference>
<reference evidence="1" key="1">
    <citation type="journal article" date="2014" name="Int. J. Syst. Evol. Microbiol.">
        <title>Complete genome sequence of Corynebacterium casei LMG S-19264T (=DSM 44701T), isolated from a smear-ripened cheese.</title>
        <authorList>
            <consortium name="US DOE Joint Genome Institute (JGI-PGF)"/>
            <person name="Walter F."/>
            <person name="Albersmeier A."/>
            <person name="Kalinowski J."/>
            <person name="Ruckert C."/>
        </authorList>
    </citation>
    <scope>NUCLEOTIDE SEQUENCE</scope>
    <source>
        <strain evidence="1">CGMCC 1.15322</strain>
    </source>
</reference>
<sequence length="65" mass="6873">MPHDARLDTVLVQHGAHFVGRQIDVGLAVIALYKTVAITVARNGAFKFGKQPGALAGALSGRFDK</sequence>
<comment type="caution">
    <text evidence="1">The sequence shown here is derived from an EMBL/GenBank/DDBJ whole genome shotgun (WGS) entry which is preliminary data.</text>
</comment>
<accession>A0A916WH55</accession>
<dbReference type="EMBL" id="BMIG01000006">
    <property type="protein sequence ID" value="GGA99189.1"/>
    <property type="molecule type" value="Genomic_DNA"/>
</dbReference>
<gene>
    <name evidence="1" type="ORF">GCM10011496_20350</name>
</gene>
<protein>
    <submittedName>
        <fullName evidence="1">Uncharacterized protein</fullName>
    </submittedName>
</protein>
<evidence type="ECO:0000313" key="1">
    <source>
        <dbReference type="EMBL" id="GGA99189.1"/>
    </source>
</evidence>
<evidence type="ECO:0000313" key="2">
    <source>
        <dbReference type="Proteomes" id="UP000620596"/>
    </source>
</evidence>
<keyword evidence="2" id="KW-1185">Reference proteome</keyword>
<organism evidence="1 2">
    <name type="scientific">Polaromonas eurypsychrophila</name>
    <dbReference type="NCBI Taxonomy" id="1614635"/>
    <lineage>
        <taxon>Bacteria</taxon>
        <taxon>Pseudomonadati</taxon>
        <taxon>Pseudomonadota</taxon>
        <taxon>Betaproteobacteria</taxon>
        <taxon>Burkholderiales</taxon>
        <taxon>Comamonadaceae</taxon>
        <taxon>Polaromonas</taxon>
    </lineage>
</organism>
<dbReference type="Proteomes" id="UP000620596">
    <property type="component" value="Unassembled WGS sequence"/>
</dbReference>
<name>A0A916WH55_9BURK</name>
<proteinExistence type="predicted"/>